<dbReference type="Gene3D" id="3.30.1240.20">
    <property type="match status" value="1"/>
</dbReference>
<evidence type="ECO:0000256" key="3">
    <source>
        <dbReference type="ARBA" id="ARBA00009736"/>
    </source>
</evidence>
<dbReference type="UniPathway" id="UPA00126">
    <property type="reaction ID" value="UER00424"/>
</dbReference>
<dbReference type="InterPro" id="IPR006379">
    <property type="entry name" value="HAD-SF_hydro_IIB"/>
</dbReference>
<feature type="binding site" evidence="11">
    <location>
        <position position="147"/>
    </location>
    <ligand>
        <name>alpha-D-mannose 1-phosphate</name>
        <dbReference type="ChEBI" id="CHEBI:58409"/>
    </ligand>
</feature>
<evidence type="ECO:0000256" key="9">
    <source>
        <dbReference type="ARBA" id="ARBA00023235"/>
    </source>
</evidence>
<keyword evidence="7 12" id="KW-0479">Metal-binding</keyword>
<feature type="binding site" evidence="12">
    <location>
        <position position="240"/>
    </location>
    <ligand>
        <name>Mg(2+)</name>
        <dbReference type="ChEBI" id="CHEBI:18420"/>
        <label>1</label>
    </ligand>
</feature>
<dbReference type="GO" id="GO:0006487">
    <property type="term" value="P:protein N-linked glycosylation"/>
    <property type="evidence" value="ECO:0007669"/>
    <property type="project" value="TreeGrafter"/>
</dbReference>
<dbReference type="InterPro" id="IPR036412">
    <property type="entry name" value="HAD-like_sf"/>
</dbReference>
<dbReference type="PANTHER" id="PTHR10466:SF0">
    <property type="entry name" value="PHOSPHOMANNOMUTASE"/>
    <property type="match status" value="1"/>
</dbReference>
<feature type="binding site" evidence="11">
    <location>
        <position position="136"/>
    </location>
    <ligand>
        <name>alpha-D-mannose 1-phosphate</name>
        <dbReference type="ChEBI" id="CHEBI:58409"/>
    </ligand>
</feature>
<feature type="active site" description="Proton donor/acceptor" evidence="10">
    <location>
        <position position="21"/>
    </location>
</feature>
<dbReference type="SFLD" id="SFLDG01140">
    <property type="entry name" value="C2.B:_Phosphomannomutase_and_P"/>
    <property type="match status" value="1"/>
</dbReference>
<evidence type="ECO:0000256" key="6">
    <source>
        <dbReference type="ARBA" id="ARBA00022490"/>
    </source>
</evidence>
<feature type="binding site" evidence="12">
    <location>
        <position position="21"/>
    </location>
    <ligand>
        <name>Mg(2+)</name>
        <dbReference type="ChEBI" id="CHEBI:18420"/>
        <label>1</label>
    </ligand>
</feature>
<keyword evidence="8 12" id="KW-0460">Magnesium</keyword>
<dbReference type="InterPro" id="IPR023214">
    <property type="entry name" value="HAD_sf"/>
</dbReference>
<dbReference type="Proteomes" id="UP000038010">
    <property type="component" value="Unassembled WGS sequence"/>
</dbReference>
<keyword evidence="6 13" id="KW-0963">Cytoplasm</keyword>
<evidence type="ECO:0000256" key="11">
    <source>
        <dbReference type="PIRSR" id="PIRSR605002-2"/>
    </source>
</evidence>
<dbReference type="SFLD" id="SFLDG01143">
    <property type="entry name" value="C2.B.3:_Phosphomannomutase_Lik"/>
    <property type="match status" value="1"/>
</dbReference>
<dbReference type="InterPro" id="IPR005002">
    <property type="entry name" value="PMM"/>
</dbReference>
<dbReference type="FunFam" id="3.30.1240.20:FF:000001">
    <property type="entry name" value="Phosphomannomutase"/>
    <property type="match status" value="1"/>
</dbReference>
<gene>
    <name evidence="14" type="ORF">AB675_645</name>
</gene>
<dbReference type="GO" id="GO:0005829">
    <property type="term" value="C:cytosol"/>
    <property type="evidence" value="ECO:0007669"/>
    <property type="project" value="TreeGrafter"/>
</dbReference>
<dbReference type="GO" id="GO:0009298">
    <property type="term" value="P:GDP-mannose biosynthetic process"/>
    <property type="evidence" value="ECO:0007669"/>
    <property type="project" value="UniProtKB-UniPathway"/>
</dbReference>
<keyword evidence="15" id="KW-1185">Reference proteome</keyword>
<feature type="binding site" evidence="11">
    <location>
        <position position="30"/>
    </location>
    <ligand>
        <name>alpha-D-mannose 1-phosphate</name>
        <dbReference type="ChEBI" id="CHEBI:58409"/>
    </ligand>
</feature>
<evidence type="ECO:0000313" key="15">
    <source>
        <dbReference type="Proteomes" id="UP000038010"/>
    </source>
</evidence>
<comment type="caution">
    <text evidence="14">The sequence shown here is derived from an EMBL/GenBank/DDBJ whole genome shotgun (WGS) entry which is preliminary data.</text>
</comment>
<organism evidence="14 15">
    <name type="scientific">Cyphellophora attinorum</name>
    <dbReference type="NCBI Taxonomy" id="1664694"/>
    <lineage>
        <taxon>Eukaryota</taxon>
        <taxon>Fungi</taxon>
        <taxon>Dikarya</taxon>
        <taxon>Ascomycota</taxon>
        <taxon>Pezizomycotina</taxon>
        <taxon>Eurotiomycetes</taxon>
        <taxon>Chaetothyriomycetidae</taxon>
        <taxon>Chaetothyriales</taxon>
        <taxon>Cyphellophoraceae</taxon>
        <taxon>Cyphellophora</taxon>
    </lineage>
</organism>
<evidence type="ECO:0000256" key="8">
    <source>
        <dbReference type="ARBA" id="ARBA00022842"/>
    </source>
</evidence>
<evidence type="ECO:0000256" key="2">
    <source>
        <dbReference type="ARBA" id="ARBA00004699"/>
    </source>
</evidence>
<dbReference type="GO" id="GO:0006013">
    <property type="term" value="P:mannose metabolic process"/>
    <property type="evidence" value="ECO:0007669"/>
    <property type="project" value="TreeGrafter"/>
</dbReference>
<dbReference type="EC" id="5.4.2.8" evidence="5 13"/>
<comment type="pathway">
    <text evidence="2 13">Nucleotide-sugar biosynthesis; GDP-alpha-D-mannose biosynthesis; alpha-D-mannose 1-phosphate from D-fructose 6-phosphate: step 2/2.</text>
</comment>
<evidence type="ECO:0000256" key="13">
    <source>
        <dbReference type="RuleBase" id="RU361118"/>
    </source>
</evidence>
<dbReference type="VEuPathDB" id="FungiDB:AB675_645"/>
<dbReference type="EMBL" id="LFJN01000001">
    <property type="protein sequence ID" value="KPI46047.1"/>
    <property type="molecule type" value="Genomic_DNA"/>
</dbReference>
<dbReference type="SFLD" id="SFLDS00003">
    <property type="entry name" value="Haloacid_Dehalogenase"/>
    <property type="match status" value="1"/>
</dbReference>
<feature type="binding site" evidence="11">
    <location>
        <position position="154"/>
    </location>
    <ligand>
        <name>alpha-D-mannose 1-phosphate</name>
        <dbReference type="ChEBI" id="CHEBI:58409"/>
    </ligand>
</feature>
<dbReference type="STRING" id="1664694.A0A0N1HHL1"/>
<comment type="function">
    <text evidence="13">Involved in the synthesis of the GDP-mannose and dolichol-phosphate-mannose required for a number of critical mannosyl transfer reactions.</text>
</comment>
<dbReference type="NCBIfam" id="TIGR01484">
    <property type="entry name" value="HAD-SF-IIB"/>
    <property type="match status" value="1"/>
</dbReference>
<comment type="similarity">
    <text evidence="3 13">Belongs to the eukaryotic PMM family.</text>
</comment>
<feature type="binding site" evidence="11">
    <location>
        <position position="192"/>
    </location>
    <ligand>
        <name>alpha-D-mannose 1-phosphate</name>
        <dbReference type="ChEBI" id="CHEBI:58409"/>
    </ligand>
</feature>
<comment type="cofactor">
    <cofactor evidence="12">
        <name>Mg(2+)</name>
        <dbReference type="ChEBI" id="CHEBI:18420"/>
    </cofactor>
</comment>
<feature type="binding site" evidence="12">
    <location>
        <position position="245"/>
    </location>
    <ligand>
        <name>Mg(2+)</name>
        <dbReference type="ChEBI" id="CHEBI:18420"/>
        <label>1</label>
    </ligand>
</feature>
<keyword evidence="9 13" id="KW-0413">Isomerase</keyword>
<dbReference type="InterPro" id="IPR043169">
    <property type="entry name" value="PMM_cap"/>
</dbReference>
<comment type="subunit">
    <text evidence="4 13">Homodimer.</text>
</comment>
<feature type="binding site" evidence="12">
    <location>
        <position position="228"/>
    </location>
    <ligand>
        <name>Mg(2+)</name>
        <dbReference type="ChEBI" id="CHEBI:18420"/>
        <label>1</label>
    </ligand>
</feature>
<dbReference type="CDD" id="cd02585">
    <property type="entry name" value="HAD_PMM"/>
    <property type="match status" value="1"/>
</dbReference>
<dbReference type="GO" id="GO:0004615">
    <property type="term" value="F:phosphomannomutase activity"/>
    <property type="evidence" value="ECO:0007669"/>
    <property type="project" value="UniProtKB-EC"/>
</dbReference>
<dbReference type="Pfam" id="PF03332">
    <property type="entry name" value="PMM"/>
    <property type="match status" value="1"/>
</dbReference>
<feature type="active site" description="Proton donor/acceptor" evidence="10">
    <location>
        <position position="23"/>
    </location>
</feature>
<dbReference type="SFLD" id="SFLDF00445">
    <property type="entry name" value="alpha-phosphomannomutase"/>
    <property type="match status" value="1"/>
</dbReference>
<dbReference type="RefSeq" id="XP_018006010.1">
    <property type="nucleotide sequence ID" value="XM_018146754.1"/>
</dbReference>
<accession>A0A0N1HHL1</accession>
<feature type="binding site" evidence="12">
    <location>
        <position position="23"/>
    </location>
    <ligand>
        <name>Mg(2+)</name>
        <dbReference type="ChEBI" id="CHEBI:18420"/>
        <label>1</label>
    </ligand>
</feature>
<evidence type="ECO:0000256" key="7">
    <source>
        <dbReference type="ARBA" id="ARBA00022723"/>
    </source>
</evidence>
<evidence type="ECO:0000313" key="14">
    <source>
        <dbReference type="EMBL" id="KPI46047.1"/>
    </source>
</evidence>
<feature type="binding site" evidence="11">
    <location>
        <position position="194"/>
    </location>
    <ligand>
        <name>alpha-D-mannose 1-phosphate</name>
        <dbReference type="ChEBI" id="CHEBI:58409"/>
    </ligand>
</feature>
<dbReference type="AlphaFoldDB" id="A0A0N1HHL1"/>
<evidence type="ECO:0000256" key="5">
    <source>
        <dbReference type="ARBA" id="ARBA00012730"/>
    </source>
</evidence>
<evidence type="ECO:0000256" key="1">
    <source>
        <dbReference type="ARBA" id="ARBA00004496"/>
    </source>
</evidence>
<dbReference type="Gene3D" id="3.40.50.1000">
    <property type="entry name" value="HAD superfamily/HAD-like"/>
    <property type="match status" value="1"/>
</dbReference>
<dbReference type="PANTHER" id="PTHR10466">
    <property type="entry name" value="PHOSPHOMANNOMUTASE"/>
    <property type="match status" value="1"/>
</dbReference>
<name>A0A0N1HHL1_9EURO</name>
<dbReference type="GO" id="GO:0046872">
    <property type="term" value="F:metal ion binding"/>
    <property type="evidence" value="ECO:0007669"/>
    <property type="project" value="UniProtKB-KW"/>
</dbReference>
<dbReference type="GeneID" id="28738623"/>
<comment type="catalytic activity">
    <reaction evidence="13">
        <text>alpha-D-mannose 1-phosphate = D-mannose 6-phosphate</text>
        <dbReference type="Rhea" id="RHEA:11140"/>
        <dbReference type="ChEBI" id="CHEBI:58409"/>
        <dbReference type="ChEBI" id="CHEBI:58735"/>
        <dbReference type="EC" id="5.4.2.8"/>
    </reaction>
</comment>
<sequence>MAELFSPLEARPLKDTICLFDVDGTLSPARLHASPEMLQTLAALRHKCAIGFVGGSNLPKQEEQLSTPNVPVTSLFDFCFSENGLTAYRLGKPLASQSFIGWIGEEKYQKLVRFLLRYIAGIEGLPAMRGTFVEFRNGMVNVSPVGRNASKEERDEFEKWDKESKCREKMIAAIKEEFPDSGLTFSIGGQISFDVFPTGWDKTYCLQYIEKEKEISGIEYKKIHFFGDKAFEGGNDWEIYNDKRTIGHAVKDPSDTIRILKEEFGV</sequence>
<protein>
    <recommendedName>
        <fullName evidence="5 13">Phosphomannomutase</fullName>
        <ecNumber evidence="5 13">5.4.2.8</ecNumber>
    </recommendedName>
</protein>
<evidence type="ECO:0000256" key="12">
    <source>
        <dbReference type="PIRSR" id="PIRSR605002-3"/>
    </source>
</evidence>
<comment type="subcellular location">
    <subcellularLocation>
        <location evidence="1 13">Cytoplasm</location>
    </subcellularLocation>
</comment>
<evidence type="ECO:0000256" key="10">
    <source>
        <dbReference type="PIRSR" id="PIRSR605002-1"/>
    </source>
</evidence>
<reference evidence="14 15" key="1">
    <citation type="submission" date="2015-06" db="EMBL/GenBank/DDBJ databases">
        <title>Draft genome of the ant-associated black yeast Phialophora attae CBS 131958.</title>
        <authorList>
            <person name="Moreno L.F."/>
            <person name="Stielow B.J."/>
            <person name="de Hoog S."/>
            <person name="Vicente V.A."/>
            <person name="Weiss V.A."/>
            <person name="de Vries M."/>
            <person name="Cruz L.M."/>
            <person name="Souza E.M."/>
        </authorList>
    </citation>
    <scope>NUCLEOTIDE SEQUENCE [LARGE SCALE GENOMIC DNA]</scope>
    <source>
        <strain evidence="14 15">CBS 131958</strain>
    </source>
</reference>
<dbReference type="OrthoDB" id="10264771at2759"/>
<evidence type="ECO:0000256" key="4">
    <source>
        <dbReference type="ARBA" id="ARBA00011738"/>
    </source>
</evidence>
<dbReference type="SUPFAM" id="SSF56784">
    <property type="entry name" value="HAD-like"/>
    <property type="match status" value="1"/>
</dbReference>
<feature type="binding site" evidence="12">
    <location>
        <position position="242"/>
    </location>
    <ligand>
        <name>Mg(2+)</name>
        <dbReference type="ChEBI" id="CHEBI:18420"/>
        <label>1</label>
    </ligand>
</feature>
<proteinExistence type="inferred from homology"/>